<dbReference type="Proteomes" id="UP000887572">
    <property type="component" value="Unplaced"/>
</dbReference>
<dbReference type="WBParaSite" id="Gr19_v10_g4925.t2">
    <property type="protein sequence ID" value="Gr19_v10_g4925.t2"/>
    <property type="gene ID" value="Gr19_v10_g4925"/>
</dbReference>
<evidence type="ECO:0000313" key="2">
    <source>
        <dbReference type="Proteomes" id="UP000887572"/>
    </source>
</evidence>
<dbReference type="AlphaFoldDB" id="A0A914HVQ0"/>
<protein>
    <submittedName>
        <fullName evidence="3">Uncharacterized protein</fullName>
    </submittedName>
</protein>
<feature type="compositionally biased region" description="Polar residues" evidence="1">
    <location>
        <begin position="287"/>
        <end position="300"/>
    </location>
</feature>
<evidence type="ECO:0000256" key="1">
    <source>
        <dbReference type="SAM" id="MobiDB-lite"/>
    </source>
</evidence>
<feature type="region of interest" description="Disordered" evidence="1">
    <location>
        <begin position="279"/>
        <end position="300"/>
    </location>
</feature>
<feature type="compositionally biased region" description="Basic and acidic residues" evidence="1">
    <location>
        <begin position="111"/>
        <end position="122"/>
    </location>
</feature>
<accession>A0A914HVQ0</accession>
<name>A0A914HVQ0_GLORO</name>
<reference evidence="3" key="1">
    <citation type="submission" date="2022-11" db="UniProtKB">
        <authorList>
            <consortium name="WormBaseParasite"/>
        </authorList>
    </citation>
    <scope>IDENTIFICATION</scope>
</reference>
<organism evidence="2 3">
    <name type="scientific">Globodera rostochiensis</name>
    <name type="common">Golden nematode worm</name>
    <name type="synonym">Heterodera rostochiensis</name>
    <dbReference type="NCBI Taxonomy" id="31243"/>
    <lineage>
        <taxon>Eukaryota</taxon>
        <taxon>Metazoa</taxon>
        <taxon>Ecdysozoa</taxon>
        <taxon>Nematoda</taxon>
        <taxon>Chromadorea</taxon>
        <taxon>Rhabditida</taxon>
        <taxon>Tylenchina</taxon>
        <taxon>Tylenchomorpha</taxon>
        <taxon>Tylenchoidea</taxon>
        <taxon>Heteroderidae</taxon>
        <taxon>Heteroderinae</taxon>
        <taxon>Globodera</taxon>
    </lineage>
</organism>
<sequence length="300" mass="34767">MRFWPIHWPQLAFARANTAQWKRRRRLITTVATSPRIGRRRWRHLLLLPLIILMLGGNNVGRTEERQALGPDAQLEAVDAKREAELLIEEAVSDFEASEDRTVNDRPGQFGRKDSEGGGRAEPSHFARWHYSSAFAQHADFLIGAPSIQALVSRHSWERYQRFREDTCRKGVETDLAERRLNSTESPYFHWEENEFHRELRKKLLPQTMRDGKTSFRPLLNSKLLGTLDPRLFVSTPKTLCKAKKLVDEADERQKQSKEEKHMFEDFLINKVLDPNLFAIPTKSNRRSNGTTKKAPNGKS</sequence>
<evidence type="ECO:0000313" key="3">
    <source>
        <dbReference type="WBParaSite" id="Gr19_v10_g4925.t2"/>
    </source>
</evidence>
<feature type="region of interest" description="Disordered" evidence="1">
    <location>
        <begin position="98"/>
        <end position="122"/>
    </location>
</feature>
<proteinExistence type="predicted"/>
<keyword evidence="2" id="KW-1185">Reference proteome</keyword>